<name>A0A7M5WJ42_9CNID</name>
<keyword evidence="3" id="KW-1185">Reference proteome</keyword>
<proteinExistence type="predicted"/>
<reference evidence="2" key="1">
    <citation type="submission" date="2021-01" db="UniProtKB">
        <authorList>
            <consortium name="EnsemblMetazoa"/>
        </authorList>
    </citation>
    <scope>IDENTIFICATION</scope>
</reference>
<accession>A0A7M5WJ42</accession>
<keyword evidence="1" id="KW-0732">Signal</keyword>
<dbReference type="Proteomes" id="UP000594262">
    <property type="component" value="Unplaced"/>
</dbReference>
<evidence type="ECO:0008006" key="4">
    <source>
        <dbReference type="Google" id="ProtNLM"/>
    </source>
</evidence>
<evidence type="ECO:0000256" key="1">
    <source>
        <dbReference type="SAM" id="SignalP"/>
    </source>
</evidence>
<dbReference type="EnsemblMetazoa" id="CLYHEMT003418.1">
    <property type="protein sequence ID" value="CLYHEMP003418.1"/>
    <property type="gene ID" value="CLYHEMG003418"/>
</dbReference>
<dbReference type="OrthoDB" id="5971175at2759"/>
<organism evidence="2 3">
    <name type="scientific">Clytia hemisphaerica</name>
    <dbReference type="NCBI Taxonomy" id="252671"/>
    <lineage>
        <taxon>Eukaryota</taxon>
        <taxon>Metazoa</taxon>
        <taxon>Cnidaria</taxon>
        <taxon>Hydrozoa</taxon>
        <taxon>Hydroidolina</taxon>
        <taxon>Leptothecata</taxon>
        <taxon>Obeliida</taxon>
        <taxon>Clytiidae</taxon>
        <taxon>Clytia</taxon>
    </lineage>
</organism>
<feature type="chain" id="PRO_5029803009" description="Cnidarian restricted protein" evidence="1">
    <location>
        <begin position="20"/>
        <end position="175"/>
    </location>
</feature>
<protein>
    <recommendedName>
        <fullName evidence="4">Cnidarian restricted protein</fullName>
    </recommendedName>
</protein>
<evidence type="ECO:0000313" key="2">
    <source>
        <dbReference type="EnsemblMetazoa" id="CLYHEMP003418.1"/>
    </source>
</evidence>
<dbReference type="AlphaFoldDB" id="A0A7M5WJ42"/>
<feature type="signal peptide" evidence="1">
    <location>
        <begin position="1"/>
        <end position="19"/>
    </location>
</feature>
<evidence type="ECO:0000313" key="3">
    <source>
        <dbReference type="Proteomes" id="UP000594262"/>
    </source>
</evidence>
<sequence>MAFNTTLLLLVFLFLSVNCYHKECHPRCGAIPWHVAGMCDGLIGRCICFYGWTGPNSKFRIGTRNKIEADYCSEACHYTHDYRNTQCVYRGTGPTEAYKECQPLCGHIIFRHAGECLKDKYGKETGKCLCWWGWTGPGAQYRSDGRIEADYCVLPCYYTVGFSNPVCAQGMNEYV</sequence>